<keyword evidence="8 11" id="KW-0333">Golgi apparatus</keyword>
<dbReference type="GO" id="GO:0000139">
    <property type="term" value="C:Golgi membrane"/>
    <property type="evidence" value="ECO:0007669"/>
    <property type="project" value="UniProtKB-SubCell"/>
</dbReference>
<evidence type="ECO:0000256" key="4">
    <source>
        <dbReference type="ARBA" id="ARBA00022679"/>
    </source>
</evidence>
<sequence>MPETLNPKFIKLTEENIIRNVSQEFLSEIDYRKLIDINFTFNILPLVCQKTIPFLLILIHSAPKNFEKREVIRSTWGRKNFKSQLVFSLGNPEDERVQHRILEEAQSFNDIIQGSFKDSYKNLTYKHVMSLKYAVYHCDTTKYILKTDDDVFVNIQYLFDFIDTKISRYGSEKLLMCNSWTGSTVRRSFRSRYRITFEEYSRKTFPSYCSGWFILYSPDVVYDLYLLAQKSRYFWIDDVFVTGILVENLELAHWNIKNLVVSKDRMEKINEGHCDAGDNNFLLGRPNINVQNVRDLWHCVDKWSDTKRINASRQIR</sequence>
<dbReference type="FunFam" id="3.90.550.50:FF:000001">
    <property type="entry name" value="Hexosyltransferase"/>
    <property type="match status" value="1"/>
</dbReference>
<evidence type="ECO:0000256" key="3">
    <source>
        <dbReference type="ARBA" id="ARBA00022676"/>
    </source>
</evidence>
<evidence type="ECO:0000256" key="1">
    <source>
        <dbReference type="ARBA" id="ARBA00004323"/>
    </source>
</evidence>
<keyword evidence="4" id="KW-0808">Transferase</keyword>
<keyword evidence="6" id="KW-0735">Signal-anchor</keyword>
<evidence type="ECO:0000256" key="10">
    <source>
        <dbReference type="ARBA" id="ARBA00023180"/>
    </source>
</evidence>
<keyword evidence="3 11" id="KW-0328">Glycosyltransferase</keyword>
<dbReference type="PANTHER" id="PTHR11214">
    <property type="entry name" value="BETA-1,3-N-ACETYLGLUCOSAMINYLTRANSFERASE"/>
    <property type="match status" value="1"/>
</dbReference>
<dbReference type="GO" id="GO:0016757">
    <property type="term" value="F:glycosyltransferase activity"/>
    <property type="evidence" value="ECO:0007669"/>
    <property type="project" value="UniProtKB-KW"/>
</dbReference>
<evidence type="ECO:0000256" key="2">
    <source>
        <dbReference type="ARBA" id="ARBA00008661"/>
    </source>
</evidence>
<protein>
    <recommendedName>
        <fullName evidence="11">Hexosyltransferase</fullName>
        <ecNumber evidence="11">2.4.1.-</ecNumber>
    </recommendedName>
</protein>
<evidence type="ECO:0000256" key="8">
    <source>
        <dbReference type="ARBA" id="ARBA00023034"/>
    </source>
</evidence>
<proteinExistence type="inferred from homology"/>
<dbReference type="InterPro" id="IPR002659">
    <property type="entry name" value="Glyco_trans_31"/>
</dbReference>
<dbReference type="PANTHER" id="PTHR11214:SF376">
    <property type="entry name" value="HEXOSYLTRANSFERASE"/>
    <property type="match status" value="1"/>
</dbReference>
<accession>A0ABD2P0L5</accession>
<dbReference type="Proteomes" id="UP001516400">
    <property type="component" value="Unassembled WGS sequence"/>
</dbReference>
<keyword evidence="5" id="KW-0812">Transmembrane</keyword>
<keyword evidence="7" id="KW-1133">Transmembrane helix</keyword>
<evidence type="ECO:0000313" key="12">
    <source>
        <dbReference type="EMBL" id="KAL3284434.1"/>
    </source>
</evidence>
<evidence type="ECO:0000256" key="5">
    <source>
        <dbReference type="ARBA" id="ARBA00022692"/>
    </source>
</evidence>
<keyword evidence="13" id="KW-1185">Reference proteome</keyword>
<comment type="subcellular location">
    <subcellularLocation>
        <location evidence="1 11">Golgi apparatus membrane</location>
        <topology evidence="1 11">Single-pass type II membrane protein</topology>
    </subcellularLocation>
</comment>
<dbReference type="AlphaFoldDB" id="A0ABD2P0L5"/>
<evidence type="ECO:0000256" key="7">
    <source>
        <dbReference type="ARBA" id="ARBA00022989"/>
    </source>
</evidence>
<evidence type="ECO:0000256" key="11">
    <source>
        <dbReference type="RuleBase" id="RU363063"/>
    </source>
</evidence>
<evidence type="ECO:0000256" key="9">
    <source>
        <dbReference type="ARBA" id="ARBA00023136"/>
    </source>
</evidence>
<dbReference type="Pfam" id="PF01762">
    <property type="entry name" value="Galactosyl_T"/>
    <property type="match status" value="1"/>
</dbReference>
<name>A0ABD2P0L5_9CUCU</name>
<dbReference type="Gene3D" id="3.90.550.50">
    <property type="match status" value="1"/>
</dbReference>
<gene>
    <name evidence="12" type="ORF">HHI36_018593</name>
</gene>
<evidence type="ECO:0000256" key="6">
    <source>
        <dbReference type="ARBA" id="ARBA00022968"/>
    </source>
</evidence>
<keyword evidence="10" id="KW-0325">Glycoprotein</keyword>
<keyword evidence="9" id="KW-0472">Membrane</keyword>
<comment type="similarity">
    <text evidence="2 11">Belongs to the glycosyltransferase 31 family.</text>
</comment>
<reference evidence="12 13" key="1">
    <citation type="journal article" date="2021" name="BMC Biol.">
        <title>Horizontally acquired antibacterial genes associated with adaptive radiation of ladybird beetles.</title>
        <authorList>
            <person name="Li H.S."/>
            <person name="Tang X.F."/>
            <person name="Huang Y.H."/>
            <person name="Xu Z.Y."/>
            <person name="Chen M.L."/>
            <person name="Du X.Y."/>
            <person name="Qiu B.Y."/>
            <person name="Chen P.T."/>
            <person name="Zhang W."/>
            <person name="Slipinski A."/>
            <person name="Escalona H.E."/>
            <person name="Waterhouse R.M."/>
            <person name="Zwick A."/>
            <person name="Pang H."/>
        </authorList>
    </citation>
    <scope>NUCLEOTIDE SEQUENCE [LARGE SCALE GENOMIC DNA]</scope>
    <source>
        <strain evidence="12">SYSU2018</strain>
    </source>
</reference>
<comment type="caution">
    <text evidence="12">The sequence shown here is derived from an EMBL/GenBank/DDBJ whole genome shotgun (WGS) entry which is preliminary data.</text>
</comment>
<evidence type="ECO:0000313" key="13">
    <source>
        <dbReference type="Proteomes" id="UP001516400"/>
    </source>
</evidence>
<dbReference type="EMBL" id="JABFTP020000165">
    <property type="protein sequence ID" value="KAL3284434.1"/>
    <property type="molecule type" value="Genomic_DNA"/>
</dbReference>
<dbReference type="EC" id="2.4.1.-" evidence="11"/>
<organism evidence="12 13">
    <name type="scientific">Cryptolaemus montrouzieri</name>
    <dbReference type="NCBI Taxonomy" id="559131"/>
    <lineage>
        <taxon>Eukaryota</taxon>
        <taxon>Metazoa</taxon>
        <taxon>Ecdysozoa</taxon>
        <taxon>Arthropoda</taxon>
        <taxon>Hexapoda</taxon>
        <taxon>Insecta</taxon>
        <taxon>Pterygota</taxon>
        <taxon>Neoptera</taxon>
        <taxon>Endopterygota</taxon>
        <taxon>Coleoptera</taxon>
        <taxon>Polyphaga</taxon>
        <taxon>Cucujiformia</taxon>
        <taxon>Coccinelloidea</taxon>
        <taxon>Coccinellidae</taxon>
        <taxon>Scymninae</taxon>
        <taxon>Scymnini</taxon>
        <taxon>Cryptolaemus</taxon>
    </lineage>
</organism>